<sequence length="220" mass="24239">MLPWPLNNNNANANNNNNGGVVGGVGVRAAPAPAAAAAMRARRNMRGVMGRGWAPGVGRRHSETSTAREHDEGGEGLRMQVGEEVADRFARLKSNQHLAPHLPRTRTLDLNRNATLSEEREAAERALLERFLSCLGNAVGDGLDGKATEEAEGHLLHELDAWRDRVRREREKLAEGRAYLMARRDHLVMKEASLNSASRSIQDASLKMTQPPAPRWSSRF</sequence>
<reference evidence="3" key="1">
    <citation type="submission" date="2022-10" db="EMBL/GenBank/DDBJ databases">
        <title>Genome assembly of Pristionchus species.</title>
        <authorList>
            <person name="Yoshida K."/>
            <person name="Sommer R.J."/>
        </authorList>
    </citation>
    <scope>NUCLEOTIDE SEQUENCE [LARGE SCALE GENOMIC DNA]</scope>
    <source>
        <strain evidence="3">RS5460</strain>
    </source>
</reference>
<gene>
    <name evidence="2" type="ORF">PMAYCL1PPCAC_24276</name>
</gene>
<dbReference type="Proteomes" id="UP001328107">
    <property type="component" value="Unassembled WGS sequence"/>
</dbReference>
<feature type="compositionally biased region" description="Basic and acidic residues" evidence="1">
    <location>
        <begin position="60"/>
        <end position="74"/>
    </location>
</feature>
<feature type="region of interest" description="Disordered" evidence="1">
    <location>
        <begin position="50"/>
        <end position="74"/>
    </location>
</feature>
<name>A0AAN5D0Z5_9BILA</name>
<dbReference type="AlphaFoldDB" id="A0AAN5D0Z5"/>
<keyword evidence="3" id="KW-1185">Reference proteome</keyword>
<evidence type="ECO:0000313" key="3">
    <source>
        <dbReference type="Proteomes" id="UP001328107"/>
    </source>
</evidence>
<comment type="caution">
    <text evidence="2">The sequence shown here is derived from an EMBL/GenBank/DDBJ whole genome shotgun (WGS) entry which is preliminary data.</text>
</comment>
<proteinExistence type="predicted"/>
<organism evidence="2 3">
    <name type="scientific">Pristionchus mayeri</name>
    <dbReference type="NCBI Taxonomy" id="1317129"/>
    <lineage>
        <taxon>Eukaryota</taxon>
        <taxon>Metazoa</taxon>
        <taxon>Ecdysozoa</taxon>
        <taxon>Nematoda</taxon>
        <taxon>Chromadorea</taxon>
        <taxon>Rhabditida</taxon>
        <taxon>Rhabditina</taxon>
        <taxon>Diplogasteromorpha</taxon>
        <taxon>Diplogasteroidea</taxon>
        <taxon>Neodiplogasteridae</taxon>
        <taxon>Pristionchus</taxon>
    </lineage>
</organism>
<evidence type="ECO:0000256" key="1">
    <source>
        <dbReference type="SAM" id="MobiDB-lite"/>
    </source>
</evidence>
<accession>A0AAN5D0Z5</accession>
<feature type="non-terminal residue" evidence="2">
    <location>
        <position position="220"/>
    </location>
</feature>
<evidence type="ECO:0000313" key="2">
    <source>
        <dbReference type="EMBL" id="GMR54080.1"/>
    </source>
</evidence>
<protein>
    <submittedName>
        <fullName evidence="2">Uncharacterized protein</fullName>
    </submittedName>
</protein>
<dbReference type="EMBL" id="BTRK01000005">
    <property type="protein sequence ID" value="GMR54080.1"/>
    <property type="molecule type" value="Genomic_DNA"/>
</dbReference>